<keyword evidence="7" id="KW-1185">Reference proteome</keyword>
<dbReference type="Proteomes" id="UP000321764">
    <property type="component" value="Unassembled WGS sequence"/>
</dbReference>
<dbReference type="Gene3D" id="1.10.287.130">
    <property type="match status" value="1"/>
</dbReference>
<gene>
    <name evidence="6" type="ORF">FME95_06050</name>
</gene>
<evidence type="ECO:0000313" key="6">
    <source>
        <dbReference type="EMBL" id="TXR54098.1"/>
    </source>
</evidence>
<dbReference type="InterPro" id="IPR005467">
    <property type="entry name" value="His_kinase_dom"/>
</dbReference>
<sequence length="527" mass="58458">MQVYYLNLNDRTQTARLLDADAKQSALFGHLFSYEDFQHYLATAKSTGFFVVAGHRLTVAPLFSDDPIRSFILTVETDAEQDQRSLSRILKLLNNTNLALERCITLDEIYHETVLCARHYLDLDRVGVLTYDSEQGVVKGCWGTDRHGQVRREYSLVLSSDKTPWFEKSLSLQGEVLVSEEVPLYEDDEIVGRGWNAISTIRYGDEVVGWLVCDNLIHGRGLSQNEQTVMALFSQTVGQRVARYAAEVKLKELNEQLEQKVSDKTAELQKAVQRLEKTQKNLSDTEKARTLASFTAGVAHEINNPIGFIRSNLSFIGKVSSEVLDTIEQLNNDLLAASKFRLQEIDEVIDESVSGLDRVSHIISLLQPLNNLTGEQPQSFDVRESIDFIILSLESNNDCVSVDIPGPPIMASLPMQVFTLALENVLSNAIESVAEVADANIVVKAEVDGNELRVIVIDNGKGISEESLKSIFDPFYTTKAVGEGVGLGLSLSENLLKMVSGHIEVSSKEGLGTRMTLIFPQGVITDE</sequence>
<dbReference type="PRINTS" id="PR00344">
    <property type="entry name" value="BCTRLSENSOR"/>
</dbReference>
<evidence type="ECO:0000313" key="7">
    <source>
        <dbReference type="Proteomes" id="UP000321764"/>
    </source>
</evidence>
<evidence type="ECO:0000256" key="2">
    <source>
        <dbReference type="ARBA" id="ARBA00012438"/>
    </source>
</evidence>
<keyword evidence="4" id="KW-0175">Coiled coil</keyword>
<dbReference type="InterPro" id="IPR003661">
    <property type="entry name" value="HisK_dim/P_dom"/>
</dbReference>
<dbReference type="SMART" id="SM00387">
    <property type="entry name" value="HATPase_c"/>
    <property type="match status" value="1"/>
</dbReference>
<dbReference type="InterPro" id="IPR029016">
    <property type="entry name" value="GAF-like_dom_sf"/>
</dbReference>
<evidence type="ECO:0000259" key="5">
    <source>
        <dbReference type="PROSITE" id="PS50109"/>
    </source>
</evidence>
<dbReference type="EMBL" id="VKAD01000001">
    <property type="protein sequence ID" value="TXR54098.1"/>
    <property type="molecule type" value="Genomic_DNA"/>
</dbReference>
<protein>
    <recommendedName>
        <fullName evidence="2">histidine kinase</fullName>
        <ecNumber evidence="2">2.7.13.3</ecNumber>
    </recommendedName>
</protein>
<keyword evidence="3" id="KW-0597">Phosphoprotein</keyword>
<dbReference type="PANTHER" id="PTHR43065">
    <property type="entry name" value="SENSOR HISTIDINE KINASE"/>
    <property type="match status" value="1"/>
</dbReference>
<evidence type="ECO:0000256" key="4">
    <source>
        <dbReference type="SAM" id="Coils"/>
    </source>
</evidence>
<dbReference type="SUPFAM" id="SSF55781">
    <property type="entry name" value="GAF domain-like"/>
    <property type="match status" value="1"/>
</dbReference>
<comment type="caution">
    <text evidence="6">The sequence shown here is derived from an EMBL/GenBank/DDBJ whole genome shotgun (WGS) entry which is preliminary data.</text>
</comment>
<dbReference type="PROSITE" id="PS50109">
    <property type="entry name" value="HIS_KIN"/>
    <property type="match status" value="1"/>
</dbReference>
<organism evidence="6 7">
    <name type="scientific">Reinekea thalattae</name>
    <dbReference type="NCBI Taxonomy" id="2593301"/>
    <lineage>
        <taxon>Bacteria</taxon>
        <taxon>Pseudomonadati</taxon>
        <taxon>Pseudomonadota</taxon>
        <taxon>Gammaproteobacteria</taxon>
        <taxon>Oceanospirillales</taxon>
        <taxon>Saccharospirillaceae</taxon>
        <taxon>Reinekea</taxon>
    </lineage>
</organism>
<evidence type="ECO:0000256" key="1">
    <source>
        <dbReference type="ARBA" id="ARBA00000085"/>
    </source>
</evidence>
<dbReference type="InterPro" id="IPR003594">
    <property type="entry name" value="HATPase_dom"/>
</dbReference>
<reference evidence="6 7" key="1">
    <citation type="submission" date="2019-07" db="EMBL/GenBank/DDBJ databases">
        <title>Reinekea sp. strain SSH23 genome sequencing and assembly.</title>
        <authorList>
            <person name="Kim I."/>
        </authorList>
    </citation>
    <scope>NUCLEOTIDE SEQUENCE [LARGE SCALE GENOMIC DNA]</scope>
    <source>
        <strain evidence="6 7">SSH23</strain>
    </source>
</reference>
<proteinExistence type="predicted"/>
<accession>A0A5C8ZAA5</accession>
<dbReference type="InterPro" id="IPR036097">
    <property type="entry name" value="HisK_dim/P_sf"/>
</dbReference>
<dbReference type="OrthoDB" id="1931120at2"/>
<dbReference type="RefSeq" id="WP_147713497.1">
    <property type="nucleotide sequence ID" value="NZ_VKAD01000001.1"/>
</dbReference>
<dbReference type="InterPro" id="IPR036890">
    <property type="entry name" value="HATPase_C_sf"/>
</dbReference>
<dbReference type="SUPFAM" id="SSF47384">
    <property type="entry name" value="Homodimeric domain of signal transducing histidine kinase"/>
    <property type="match status" value="1"/>
</dbReference>
<comment type="catalytic activity">
    <reaction evidence="1">
        <text>ATP + protein L-histidine = ADP + protein N-phospho-L-histidine.</text>
        <dbReference type="EC" id="2.7.13.3"/>
    </reaction>
</comment>
<dbReference type="InterPro" id="IPR003018">
    <property type="entry name" value="GAF"/>
</dbReference>
<feature type="domain" description="Histidine kinase" evidence="5">
    <location>
        <begin position="297"/>
        <end position="523"/>
    </location>
</feature>
<dbReference type="Gene3D" id="3.30.450.40">
    <property type="match status" value="1"/>
</dbReference>
<dbReference type="AlphaFoldDB" id="A0A5C8ZAA5"/>
<dbReference type="SUPFAM" id="SSF55874">
    <property type="entry name" value="ATPase domain of HSP90 chaperone/DNA topoisomerase II/histidine kinase"/>
    <property type="match status" value="1"/>
</dbReference>
<dbReference type="InterPro" id="IPR004358">
    <property type="entry name" value="Sig_transdc_His_kin-like_C"/>
</dbReference>
<name>A0A5C8ZAA5_9GAMM</name>
<dbReference type="SMART" id="SM00065">
    <property type="entry name" value="GAF"/>
    <property type="match status" value="1"/>
</dbReference>
<dbReference type="CDD" id="cd00082">
    <property type="entry name" value="HisKA"/>
    <property type="match status" value="1"/>
</dbReference>
<dbReference type="GO" id="GO:0000155">
    <property type="term" value="F:phosphorelay sensor kinase activity"/>
    <property type="evidence" value="ECO:0007669"/>
    <property type="project" value="InterPro"/>
</dbReference>
<dbReference type="Pfam" id="PF02518">
    <property type="entry name" value="HATPase_c"/>
    <property type="match status" value="1"/>
</dbReference>
<feature type="coiled-coil region" evidence="4">
    <location>
        <begin position="247"/>
        <end position="288"/>
    </location>
</feature>
<dbReference type="Gene3D" id="3.30.565.10">
    <property type="entry name" value="Histidine kinase-like ATPase, C-terminal domain"/>
    <property type="match status" value="1"/>
</dbReference>
<evidence type="ECO:0000256" key="3">
    <source>
        <dbReference type="ARBA" id="ARBA00022553"/>
    </source>
</evidence>
<dbReference type="EC" id="2.7.13.3" evidence="2"/>